<keyword evidence="1" id="KW-1133">Transmembrane helix</keyword>
<organism evidence="2 3">
    <name type="scientific">Brachybacterium rhamnosum</name>
    <dbReference type="NCBI Taxonomy" id="173361"/>
    <lineage>
        <taxon>Bacteria</taxon>
        <taxon>Bacillati</taxon>
        <taxon>Actinomycetota</taxon>
        <taxon>Actinomycetes</taxon>
        <taxon>Micrococcales</taxon>
        <taxon>Dermabacteraceae</taxon>
        <taxon>Brachybacterium</taxon>
    </lineage>
</organism>
<feature type="transmembrane region" description="Helical" evidence="1">
    <location>
        <begin position="113"/>
        <end position="134"/>
    </location>
</feature>
<keyword evidence="1" id="KW-0472">Membrane</keyword>
<protein>
    <submittedName>
        <fullName evidence="2">Permease prefix domain 1-containing protein</fullName>
    </submittedName>
</protein>
<dbReference type="InterPro" id="IPR047928">
    <property type="entry name" value="Perm_prefix_1"/>
</dbReference>
<dbReference type="Proteomes" id="UP001597280">
    <property type="component" value="Unassembled WGS sequence"/>
</dbReference>
<gene>
    <name evidence="2" type="ORF">ACFSDA_09220</name>
</gene>
<keyword evidence="1" id="KW-0812">Transmembrane</keyword>
<feature type="transmembrane region" description="Helical" evidence="1">
    <location>
        <begin position="312"/>
        <end position="331"/>
    </location>
</feature>
<feature type="transmembrane region" description="Helical" evidence="1">
    <location>
        <begin position="200"/>
        <end position="224"/>
    </location>
</feature>
<feature type="transmembrane region" description="Helical" evidence="1">
    <location>
        <begin position="281"/>
        <end position="300"/>
    </location>
</feature>
<sequence>MSVIDSYLDTLFAPYPDTARMREARIELRDMMEDSVQGLMGEGLTESQALGRVIADFGSLEEVAGELGIDRELGRAAHGAHSDTEDRPTLDLPRAQEYAAAARGVQGFSAASIVLFVLCPVPLMLAIAVHGTVVPEPAPWAIGIGLVLLLVVVAAGVVLMTVRGARLAGFEDVTEMTSRPSPEVRRYAADLRTEHARTRAIGGAVATTLWILAAAPVVLTAFAADGDSSSVLPLYGVVGTLVMVALGIAFMFSTSWSSDVAETLLATETGEESLENSSSPAVRAIAAVYWPVFAGVYLGWSFFTGDWDRTWIIWPVAGVLYAALWALNSALERPEERRPAR</sequence>
<comment type="caution">
    <text evidence="2">The sequence shown here is derived from an EMBL/GenBank/DDBJ whole genome shotgun (WGS) entry which is preliminary data.</text>
</comment>
<dbReference type="RefSeq" id="WP_343904377.1">
    <property type="nucleotide sequence ID" value="NZ_BAAAIS010000002.1"/>
</dbReference>
<dbReference type="EMBL" id="JBHUFL010000002">
    <property type="protein sequence ID" value="MFD1835255.1"/>
    <property type="molecule type" value="Genomic_DNA"/>
</dbReference>
<proteinExistence type="predicted"/>
<feature type="transmembrane region" description="Helical" evidence="1">
    <location>
        <begin position="230"/>
        <end position="252"/>
    </location>
</feature>
<name>A0ABW4PZR9_9MICO</name>
<evidence type="ECO:0000313" key="3">
    <source>
        <dbReference type="Proteomes" id="UP001597280"/>
    </source>
</evidence>
<feature type="transmembrane region" description="Helical" evidence="1">
    <location>
        <begin position="140"/>
        <end position="162"/>
    </location>
</feature>
<reference evidence="3" key="1">
    <citation type="journal article" date="2019" name="Int. J. Syst. Evol. Microbiol.">
        <title>The Global Catalogue of Microorganisms (GCM) 10K type strain sequencing project: providing services to taxonomists for standard genome sequencing and annotation.</title>
        <authorList>
            <consortium name="The Broad Institute Genomics Platform"/>
            <consortium name="The Broad Institute Genome Sequencing Center for Infectious Disease"/>
            <person name="Wu L."/>
            <person name="Ma J."/>
        </authorList>
    </citation>
    <scope>NUCLEOTIDE SEQUENCE [LARGE SCALE GENOMIC DNA]</scope>
    <source>
        <strain evidence="3">JCM 11650</strain>
    </source>
</reference>
<dbReference type="NCBIfam" id="NF038403">
    <property type="entry name" value="perm_prefix_1"/>
    <property type="match status" value="1"/>
</dbReference>
<accession>A0ABW4PZR9</accession>
<keyword evidence="3" id="KW-1185">Reference proteome</keyword>
<evidence type="ECO:0000256" key="1">
    <source>
        <dbReference type="SAM" id="Phobius"/>
    </source>
</evidence>
<evidence type="ECO:0000313" key="2">
    <source>
        <dbReference type="EMBL" id="MFD1835255.1"/>
    </source>
</evidence>